<keyword evidence="6 10" id="KW-0472">Membrane</keyword>
<dbReference type="Pfam" id="PF22705">
    <property type="entry name" value="C2-set_3"/>
    <property type="match status" value="1"/>
</dbReference>
<keyword evidence="4" id="KW-0732">Signal</keyword>
<reference evidence="13" key="1">
    <citation type="submission" date="2020-07" db="EMBL/GenBank/DDBJ databases">
        <title>Clarias magur genome sequencing, assembly and annotation.</title>
        <authorList>
            <person name="Kushwaha B."/>
            <person name="Kumar R."/>
            <person name="Das P."/>
            <person name="Joshi C.G."/>
            <person name="Kumar D."/>
            <person name="Nagpure N.S."/>
            <person name="Pandey M."/>
            <person name="Agarwal S."/>
            <person name="Srivastava S."/>
            <person name="Singh M."/>
            <person name="Sahoo L."/>
            <person name="Jayasankar P."/>
            <person name="Meher P.K."/>
            <person name="Koringa P.G."/>
            <person name="Iquebal M.A."/>
            <person name="Das S.P."/>
            <person name="Bit A."/>
            <person name="Patnaik S."/>
            <person name="Patel N."/>
            <person name="Shah T.M."/>
            <person name="Hinsu A."/>
            <person name="Jena J.K."/>
        </authorList>
    </citation>
    <scope>NUCLEOTIDE SEQUENCE</scope>
    <source>
        <strain evidence="13">CIFAMagur01</strain>
        <tissue evidence="13">Testis</tissue>
    </source>
</reference>
<dbReference type="InterPro" id="IPR001870">
    <property type="entry name" value="B30.2/SPRY"/>
</dbReference>
<evidence type="ECO:0000256" key="10">
    <source>
        <dbReference type="SAM" id="Phobius"/>
    </source>
</evidence>
<sequence>MQGQNENTERRLQRMEAEMQWQMQYFENRLQRMETEMKWLKQDMDPEMKKDVLYRELLRQDKKYEAVKLYAVNVTLDPDTAFPPLTVSSDGKQVDEAGQWKPLPDTPQRFSHNGYVLGKLGYSSGRSYFEVQVSGKSRWTLGIIREDVNRKGHIALSPQKGVWAVRLWDETEYKACADPETHFPLQEKIEKVGVFVDYELGMVSFYNVKARSHIGSFTDQDFSEKKLYPLLCPWNNGDDIQKERQYAENLKVVGPKSSLVAVAGEDLILPCFIKPNTSAVDMTVEWFKLDVGFSPVYFYNDHEDRNENQAQTYKGRTSLFKDELQKGNASLKLSAVRVSDEGEYKCLIEDKSWSDDIVVRVIVEVRGSQPVIMMENYDNSGGINLVCESRGWNPEPEVLWLDREGAPLTAEETQIHRDTVGFSVKRRITVHDYSDSNKFYCRFQQIHHMMETEVIIDGKVFDTWKLAVAVSALACLFTLGWIVTAVISGKKVLERRRMEDEMGKFVELQRESVKEVLAILKSRA</sequence>
<evidence type="ECO:0000256" key="8">
    <source>
        <dbReference type="ARBA" id="ARBA00023180"/>
    </source>
</evidence>
<dbReference type="InterPro" id="IPR006574">
    <property type="entry name" value="PRY"/>
</dbReference>
<dbReference type="InterPro" id="IPR007110">
    <property type="entry name" value="Ig-like_dom"/>
</dbReference>
<dbReference type="SMART" id="SM00406">
    <property type="entry name" value="IGv"/>
    <property type="match status" value="1"/>
</dbReference>
<dbReference type="InterPro" id="IPR003879">
    <property type="entry name" value="Butyrophylin_SPRY"/>
</dbReference>
<dbReference type="Proteomes" id="UP000727407">
    <property type="component" value="Unassembled WGS sequence"/>
</dbReference>
<feature type="transmembrane region" description="Helical" evidence="10">
    <location>
        <begin position="466"/>
        <end position="488"/>
    </location>
</feature>
<dbReference type="GO" id="GO:0005102">
    <property type="term" value="F:signaling receptor binding"/>
    <property type="evidence" value="ECO:0007669"/>
    <property type="project" value="TreeGrafter"/>
</dbReference>
<evidence type="ECO:0000256" key="1">
    <source>
        <dbReference type="ARBA" id="ARBA00004479"/>
    </source>
</evidence>
<evidence type="ECO:0000259" key="12">
    <source>
        <dbReference type="PROSITE" id="PS50835"/>
    </source>
</evidence>
<keyword evidence="8" id="KW-0325">Glycoprotein</keyword>
<dbReference type="PROSITE" id="PS50188">
    <property type="entry name" value="B302_SPRY"/>
    <property type="match status" value="1"/>
</dbReference>
<evidence type="ECO:0000256" key="6">
    <source>
        <dbReference type="ARBA" id="ARBA00023136"/>
    </source>
</evidence>
<proteinExistence type="inferred from homology"/>
<evidence type="ECO:0000256" key="5">
    <source>
        <dbReference type="ARBA" id="ARBA00022989"/>
    </source>
</evidence>
<keyword evidence="14" id="KW-1185">Reference proteome</keyword>
<dbReference type="FunFam" id="2.60.120.920:FF:000004">
    <property type="entry name" value="Butyrophilin subfamily 1 member A1"/>
    <property type="match status" value="1"/>
</dbReference>
<dbReference type="OrthoDB" id="10055806at2759"/>
<dbReference type="InterPro" id="IPR036179">
    <property type="entry name" value="Ig-like_dom_sf"/>
</dbReference>
<dbReference type="InterPro" id="IPR050504">
    <property type="entry name" value="IgSF_BTN/MOG"/>
</dbReference>
<dbReference type="Pfam" id="PF13765">
    <property type="entry name" value="PRY"/>
    <property type="match status" value="1"/>
</dbReference>
<dbReference type="Gene3D" id="2.60.120.920">
    <property type="match status" value="1"/>
</dbReference>
<dbReference type="FunFam" id="2.60.40.10:FF:000142">
    <property type="entry name" value="V-set domain-containing T-cell activation inhibitor 1"/>
    <property type="match status" value="1"/>
</dbReference>
<dbReference type="InterPro" id="IPR013106">
    <property type="entry name" value="Ig_V-set"/>
</dbReference>
<comment type="similarity">
    <text evidence="2">Belongs to the immunoglobulin superfamily. BTN/MOG family.</text>
</comment>
<accession>A0A8J4UTA1</accession>
<evidence type="ECO:0000256" key="4">
    <source>
        <dbReference type="ARBA" id="ARBA00022729"/>
    </source>
</evidence>
<dbReference type="GO" id="GO:1903037">
    <property type="term" value="P:regulation of leukocyte cell-cell adhesion"/>
    <property type="evidence" value="ECO:0007669"/>
    <property type="project" value="UniProtKB-ARBA"/>
</dbReference>
<dbReference type="Pfam" id="PF00622">
    <property type="entry name" value="SPRY"/>
    <property type="match status" value="1"/>
</dbReference>
<dbReference type="InterPro" id="IPR043136">
    <property type="entry name" value="B30.2/SPRY_sf"/>
</dbReference>
<dbReference type="GO" id="GO:0050852">
    <property type="term" value="P:T cell receptor signaling pathway"/>
    <property type="evidence" value="ECO:0007669"/>
    <property type="project" value="TreeGrafter"/>
</dbReference>
<dbReference type="Gene3D" id="2.60.40.10">
    <property type="entry name" value="Immunoglobulins"/>
    <property type="match status" value="2"/>
</dbReference>
<feature type="domain" description="Ig-like" evidence="12">
    <location>
        <begin position="248"/>
        <end position="358"/>
    </location>
</feature>
<feature type="domain" description="B30.2/SPRY" evidence="11">
    <location>
        <begin position="54"/>
        <end position="249"/>
    </location>
</feature>
<evidence type="ECO:0000259" key="11">
    <source>
        <dbReference type="PROSITE" id="PS50188"/>
    </source>
</evidence>
<keyword evidence="3 10" id="KW-0812">Transmembrane</keyword>
<evidence type="ECO:0000256" key="9">
    <source>
        <dbReference type="ARBA" id="ARBA00023319"/>
    </source>
</evidence>
<dbReference type="SUPFAM" id="SSF48726">
    <property type="entry name" value="Immunoglobulin"/>
    <property type="match status" value="2"/>
</dbReference>
<dbReference type="Pfam" id="PF07686">
    <property type="entry name" value="V-set"/>
    <property type="match status" value="1"/>
</dbReference>
<dbReference type="PANTHER" id="PTHR24100">
    <property type="entry name" value="BUTYROPHILIN"/>
    <property type="match status" value="1"/>
</dbReference>
<feature type="domain" description="Ig-like" evidence="12">
    <location>
        <begin position="370"/>
        <end position="457"/>
    </location>
</feature>
<feature type="non-terminal residue" evidence="13">
    <location>
        <position position="524"/>
    </location>
</feature>
<dbReference type="InterPro" id="IPR013783">
    <property type="entry name" value="Ig-like_fold"/>
</dbReference>
<organism evidence="13 14">
    <name type="scientific">Clarias magur</name>
    <name type="common">Asian catfish</name>
    <name type="synonym">Macropteronotus magur</name>
    <dbReference type="NCBI Taxonomy" id="1594786"/>
    <lineage>
        <taxon>Eukaryota</taxon>
        <taxon>Metazoa</taxon>
        <taxon>Chordata</taxon>
        <taxon>Craniata</taxon>
        <taxon>Vertebrata</taxon>
        <taxon>Euteleostomi</taxon>
        <taxon>Actinopterygii</taxon>
        <taxon>Neopterygii</taxon>
        <taxon>Teleostei</taxon>
        <taxon>Ostariophysi</taxon>
        <taxon>Siluriformes</taxon>
        <taxon>Clariidae</taxon>
        <taxon>Clarias</taxon>
    </lineage>
</organism>
<comment type="subcellular location">
    <subcellularLocation>
        <location evidence="1">Membrane</location>
        <topology evidence="1">Single-pass type I membrane protein</topology>
    </subcellularLocation>
</comment>
<evidence type="ECO:0000256" key="3">
    <source>
        <dbReference type="ARBA" id="ARBA00022692"/>
    </source>
</evidence>
<evidence type="ECO:0000256" key="7">
    <source>
        <dbReference type="ARBA" id="ARBA00023157"/>
    </source>
</evidence>
<keyword evidence="5 10" id="KW-1133">Transmembrane helix</keyword>
<dbReference type="InterPro" id="IPR013320">
    <property type="entry name" value="ConA-like_dom_sf"/>
</dbReference>
<dbReference type="AlphaFoldDB" id="A0A8J4UTA1"/>
<dbReference type="PROSITE" id="PS50835">
    <property type="entry name" value="IG_LIKE"/>
    <property type="match status" value="2"/>
</dbReference>
<dbReference type="InterPro" id="IPR003877">
    <property type="entry name" value="SPRY_dom"/>
</dbReference>
<feature type="non-terminal residue" evidence="13">
    <location>
        <position position="1"/>
    </location>
</feature>
<dbReference type="GO" id="GO:0009897">
    <property type="term" value="C:external side of plasma membrane"/>
    <property type="evidence" value="ECO:0007669"/>
    <property type="project" value="TreeGrafter"/>
</dbReference>
<name>A0A8J4UTA1_CLAMG</name>
<dbReference type="EMBL" id="QNUK01000084">
    <property type="protein sequence ID" value="KAF5902795.1"/>
    <property type="molecule type" value="Genomic_DNA"/>
</dbReference>
<gene>
    <name evidence="13" type="ORF">DAT39_007494</name>
</gene>
<dbReference type="InterPro" id="IPR053896">
    <property type="entry name" value="BTN3A2-like_Ig-C"/>
</dbReference>
<dbReference type="SMART" id="SM00589">
    <property type="entry name" value="PRY"/>
    <property type="match status" value="1"/>
</dbReference>
<keyword evidence="9" id="KW-0393">Immunoglobulin domain</keyword>
<dbReference type="PRINTS" id="PR01407">
    <property type="entry name" value="BUTYPHLNCDUF"/>
</dbReference>
<dbReference type="SMART" id="SM00449">
    <property type="entry name" value="SPRY"/>
    <property type="match status" value="1"/>
</dbReference>
<dbReference type="SUPFAM" id="SSF49899">
    <property type="entry name" value="Concanavalin A-like lectins/glucanases"/>
    <property type="match status" value="1"/>
</dbReference>
<dbReference type="CDD" id="cd13733">
    <property type="entry name" value="SPRY_PRY_C-I_1"/>
    <property type="match status" value="1"/>
</dbReference>
<comment type="caution">
    <text evidence="13">The sequence shown here is derived from an EMBL/GenBank/DDBJ whole genome shotgun (WGS) entry which is preliminary data.</text>
</comment>
<evidence type="ECO:0000313" key="13">
    <source>
        <dbReference type="EMBL" id="KAF5902795.1"/>
    </source>
</evidence>
<dbReference type="InterPro" id="IPR003599">
    <property type="entry name" value="Ig_sub"/>
</dbReference>
<evidence type="ECO:0000256" key="2">
    <source>
        <dbReference type="ARBA" id="ARBA00007591"/>
    </source>
</evidence>
<dbReference type="SMART" id="SM00409">
    <property type="entry name" value="IG"/>
    <property type="match status" value="1"/>
</dbReference>
<dbReference type="GO" id="GO:0001817">
    <property type="term" value="P:regulation of cytokine production"/>
    <property type="evidence" value="ECO:0007669"/>
    <property type="project" value="TreeGrafter"/>
</dbReference>
<evidence type="ECO:0000313" key="14">
    <source>
        <dbReference type="Proteomes" id="UP000727407"/>
    </source>
</evidence>
<dbReference type="PANTHER" id="PTHR24100:SF151">
    <property type="entry name" value="ICOS LIGAND"/>
    <property type="match status" value="1"/>
</dbReference>
<dbReference type="GO" id="GO:0050863">
    <property type="term" value="P:regulation of T cell activation"/>
    <property type="evidence" value="ECO:0007669"/>
    <property type="project" value="UniProtKB-ARBA"/>
</dbReference>
<protein>
    <submittedName>
        <fullName evidence="13">Butyrophilin subfamily 1 member A1-like</fullName>
    </submittedName>
</protein>
<keyword evidence="7" id="KW-1015">Disulfide bond</keyword>